<evidence type="ECO:0000313" key="3">
    <source>
        <dbReference type="EMBL" id="TWF76224.1"/>
    </source>
</evidence>
<evidence type="ECO:0000256" key="1">
    <source>
        <dbReference type="ARBA" id="ARBA00009580"/>
    </source>
</evidence>
<dbReference type="PANTHER" id="PTHR31126">
    <property type="entry name" value="TYROSINE-PROTEIN PHOSPHATASE"/>
    <property type="match status" value="1"/>
</dbReference>
<evidence type="ECO:0000313" key="4">
    <source>
        <dbReference type="Proteomes" id="UP000321261"/>
    </source>
</evidence>
<keyword evidence="4" id="KW-1185">Reference proteome</keyword>
<dbReference type="AlphaFoldDB" id="A0A561SMY2"/>
<name>A0A561SMY2_9PSEU</name>
<dbReference type="RefSeq" id="WP_170308864.1">
    <property type="nucleotide sequence ID" value="NZ_VIWU01000001.1"/>
</dbReference>
<comment type="caution">
    <text evidence="3">The sequence shown here is derived from an EMBL/GenBank/DDBJ whole genome shotgun (WGS) entry which is preliminary data.</text>
</comment>
<dbReference type="PROSITE" id="PS00383">
    <property type="entry name" value="TYR_PHOSPHATASE_1"/>
    <property type="match status" value="1"/>
</dbReference>
<feature type="domain" description="Tyrosine specific protein phosphatases" evidence="2">
    <location>
        <begin position="123"/>
        <end position="157"/>
    </location>
</feature>
<gene>
    <name evidence="3" type="ORF">FHX44_112113</name>
</gene>
<accession>A0A561SMY2</accession>
<dbReference type="InterPro" id="IPR026893">
    <property type="entry name" value="Tyr/Ser_Pase_IphP-type"/>
</dbReference>
<organism evidence="3 4">
    <name type="scientific">Pseudonocardia hierapolitana</name>
    <dbReference type="NCBI Taxonomy" id="1128676"/>
    <lineage>
        <taxon>Bacteria</taxon>
        <taxon>Bacillati</taxon>
        <taxon>Actinomycetota</taxon>
        <taxon>Actinomycetes</taxon>
        <taxon>Pseudonocardiales</taxon>
        <taxon>Pseudonocardiaceae</taxon>
        <taxon>Pseudonocardia</taxon>
    </lineage>
</organism>
<dbReference type="Gene3D" id="3.90.190.10">
    <property type="entry name" value="Protein tyrosine phosphatase superfamily"/>
    <property type="match status" value="1"/>
</dbReference>
<dbReference type="Pfam" id="PF13350">
    <property type="entry name" value="Y_phosphatase3"/>
    <property type="match status" value="1"/>
</dbReference>
<reference evidence="3 4" key="1">
    <citation type="submission" date="2019-06" db="EMBL/GenBank/DDBJ databases">
        <title>Sequencing the genomes of 1000 actinobacteria strains.</title>
        <authorList>
            <person name="Klenk H.-P."/>
        </authorList>
    </citation>
    <scope>NUCLEOTIDE SEQUENCE [LARGE SCALE GENOMIC DNA]</scope>
    <source>
        <strain evidence="3 4">DSM 45671</strain>
    </source>
</reference>
<dbReference type="PROSITE" id="PS50056">
    <property type="entry name" value="TYR_PHOSPHATASE_2"/>
    <property type="match status" value="1"/>
</dbReference>
<dbReference type="PANTHER" id="PTHR31126:SF1">
    <property type="entry name" value="TYROSINE SPECIFIC PROTEIN PHOSPHATASES DOMAIN-CONTAINING PROTEIN"/>
    <property type="match status" value="1"/>
</dbReference>
<dbReference type="Proteomes" id="UP000321261">
    <property type="component" value="Unassembled WGS sequence"/>
</dbReference>
<dbReference type="EMBL" id="VIWU01000001">
    <property type="protein sequence ID" value="TWF76224.1"/>
    <property type="molecule type" value="Genomic_DNA"/>
</dbReference>
<dbReference type="InterPro" id="IPR000387">
    <property type="entry name" value="Tyr_Pase_dom"/>
</dbReference>
<dbReference type="InterPro" id="IPR029021">
    <property type="entry name" value="Prot-tyrosine_phosphatase-like"/>
</dbReference>
<evidence type="ECO:0000259" key="2">
    <source>
        <dbReference type="PROSITE" id="PS50056"/>
    </source>
</evidence>
<proteinExistence type="inferred from homology"/>
<dbReference type="GO" id="GO:0004721">
    <property type="term" value="F:phosphoprotein phosphatase activity"/>
    <property type="evidence" value="ECO:0007669"/>
    <property type="project" value="InterPro"/>
</dbReference>
<sequence>MAAPVDRWLALEGLDNIRDVGGLPLRDGGTTRRGVLLRSASLRYCTQADITHLVEEFGLRLVLDLRTERERERSVSPAAFAEAGVETVALSFIPEEGRELPETEEDVDPLVHIYLGYLRDRAENVVAAVRRLSAAGPTLVHCAAGKDRTGVLVALVLDAVGVERDAVVADYALSGERIEALFRRWTAASGDPMPDDLTPHLPRAEAMAAVLDHLDAEHGGAAGWLRAHGLEEDALARLRDRLTG</sequence>
<dbReference type="SUPFAM" id="SSF52799">
    <property type="entry name" value="(Phosphotyrosine protein) phosphatases II"/>
    <property type="match status" value="1"/>
</dbReference>
<comment type="similarity">
    <text evidence="1">Belongs to the protein-tyrosine phosphatase family.</text>
</comment>
<dbReference type="InterPro" id="IPR016130">
    <property type="entry name" value="Tyr_Pase_AS"/>
</dbReference>
<protein>
    <submittedName>
        <fullName evidence="3">Protein tyrosine/serine phosphatase</fullName>
    </submittedName>
</protein>